<reference evidence="7 8" key="1">
    <citation type="submission" date="2021-01" db="EMBL/GenBank/DDBJ databases">
        <title>Genomic Encyclopedia of Type Strains, Phase IV (KMG-IV): sequencing the most valuable type-strain genomes for metagenomic binning, comparative biology and taxonomic classification.</title>
        <authorList>
            <person name="Goeker M."/>
        </authorList>
    </citation>
    <scope>NUCLEOTIDE SEQUENCE [LARGE SCALE GENOMIC DNA]</scope>
    <source>
        <strain evidence="7 8">DSM 25540</strain>
    </source>
</reference>
<dbReference type="Pfam" id="PF01594">
    <property type="entry name" value="AI-2E_transport"/>
    <property type="match status" value="1"/>
</dbReference>
<name>A0ABS2PD07_9BACL</name>
<protein>
    <submittedName>
        <fullName evidence="7">Sporulation integral membrane protein YtvI</fullName>
    </submittedName>
</protein>
<evidence type="ECO:0000256" key="6">
    <source>
        <dbReference type="SAM" id="Phobius"/>
    </source>
</evidence>
<comment type="subcellular location">
    <subcellularLocation>
        <location evidence="1">Membrane</location>
        <topology evidence="1">Multi-pass membrane protein</topology>
    </subcellularLocation>
</comment>
<evidence type="ECO:0000313" key="8">
    <source>
        <dbReference type="Proteomes" id="UP000741863"/>
    </source>
</evidence>
<evidence type="ECO:0000256" key="2">
    <source>
        <dbReference type="ARBA" id="ARBA00009773"/>
    </source>
</evidence>
<dbReference type="Proteomes" id="UP000741863">
    <property type="component" value="Unassembled WGS sequence"/>
</dbReference>
<keyword evidence="5 6" id="KW-0472">Membrane</keyword>
<evidence type="ECO:0000313" key="7">
    <source>
        <dbReference type="EMBL" id="MBM7633221.1"/>
    </source>
</evidence>
<feature type="transmembrane region" description="Helical" evidence="6">
    <location>
        <begin position="40"/>
        <end position="62"/>
    </location>
</feature>
<keyword evidence="8" id="KW-1185">Reference proteome</keyword>
<feature type="transmembrane region" description="Helical" evidence="6">
    <location>
        <begin position="6"/>
        <end position="28"/>
    </location>
</feature>
<proteinExistence type="inferred from homology"/>
<accession>A0ABS2PD07</accession>
<keyword evidence="4 6" id="KW-1133">Transmembrane helix</keyword>
<feature type="transmembrane region" description="Helical" evidence="6">
    <location>
        <begin position="132"/>
        <end position="151"/>
    </location>
</feature>
<feature type="transmembrane region" description="Helical" evidence="6">
    <location>
        <begin position="250"/>
        <end position="268"/>
    </location>
</feature>
<evidence type="ECO:0000256" key="3">
    <source>
        <dbReference type="ARBA" id="ARBA00022692"/>
    </source>
</evidence>
<dbReference type="InterPro" id="IPR014227">
    <property type="entry name" value="YtvI-like"/>
</dbReference>
<keyword evidence="3 6" id="KW-0812">Transmembrane</keyword>
<dbReference type="NCBIfam" id="TIGR02872">
    <property type="entry name" value="spore_ytvI"/>
    <property type="match status" value="1"/>
</dbReference>
<organism evidence="7 8">
    <name type="scientific">Geomicrobium sediminis</name>
    <dbReference type="NCBI Taxonomy" id="1347788"/>
    <lineage>
        <taxon>Bacteria</taxon>
        <taxon>Bacillati</taxon>
        <taxon>Bacillota</taxon>
        <taxon>Bacilli</taxon>
        <taxon>Bacillales</taxon>
        <taxon>Geomicrobium</taxon>
    </lineage>
</organism>
<dbReference type="InterPro" id="IPR002549">
    <property type="entry name" value="AI-2E-like"/>
</dbReference>
<feature type="transmembrane region" description="Helical" evidence="6">
    <location>
        <begin position="182"/>
        <end position="208"/>
    </location>
</feature>
<dbReference type="PANTHER" id="PTHR21716:SF68">
    <property type="entry name" value="TRANSPORT PROTEIN YTVI-RELATED"/>
    <property type="match status" value="1"/>
</dbReference>
<evidence type="ECO:0000256" key="4">
    <source>
        <dbReference type="ARBA" id="ARBA00022989"/>
    </source>
</evidence>
<comment type="caution">
    <text evidence="7">The sequence shown here is derived from an EMBL/GenBank/DDBJ whole genome shotgun (WGS) entry which is preliminary data.</text>
</comment>
<evidence type="ECO:0000256" key="5">
    <source>
        <dbReference type="ARBA" id="ARBA00023136"/>
    </source>
</evidence>
<feature type="transmembrane region" description="Helical" evidence="6">
    <location>
        <begin position="214"/>
        <end position="238"/>
    </location>
</feature>
<sequence length="328" mass="37106">MFILLPVSLPILFALITAAMLLPLVTLLTRMIRNREISVWIIYLTFWAAIFIAIISLSNTLLDQLGRLLKELPAFAELLNQWWIQILTFIDTYTLFSFELNEVISESSSWNFQSSIEQLQIMEWIQGAMNHFPLIVFNLIFYVILLLLFMLELPKLVKRTYDALPRDYEVKIKSMLNKLKKVFVGFLIAQFLIGIPIVVVTFIGLLLIVPEVAIIMTLIIWLIDFIPFIGSIVILAPWASYSLVTGNQEMAIQLLVLAAILLIIRRTVEPKVMGTQIGLSPLLTIVSMYVGFVMIGALGFLIGPLVVIVVKTAIEVNVFSQSNTDKNS</sequence>
<dbReference type="EMBL" id="JAFBEC010000006">
    <property type="protein sequence ID" value="MBM7633221.1"/>
    <property type="molecule type" value="Genomic_DNA"/>
</dbReference>
<gene>
    <name evidence="7" type="ORF">JOD17_002315</name>
</gene>
<comment type="similarity">
    <text evidence="2">Belongs to the autoinducer-2 exporter (AI-2E) (TC 2.A.86) family.</text>
</comment>
<dbReference type="PANTHER" id="PTHR21716">
    <property type="entry name" value="TRANSMEMBRANE PROTEIN"/>
    <property type="match status" value="1"/>
</dbReference>
<evidence type="ECO:0000256" key="1">
    <source>
        <dbReference type="ARBA" id="ARBA00004141"/>
    </source>
</evidence>
<feature type="transmembrane region" description="Helical" evidence="6">
    <location>
        <begin position="288"/>
        <end position="310"/>
    </location>
</feature>